<dbReference type="EMBL" id="BEYU01000163">
    <property type="protein sequence ID" value="GBG33607.1"/>
    <property type="molecule type" value="Genomic_DNA"/>
</dbReference>
<dbReference type="GO" id="GO:0009190">
    <property type="term" value="P:cyclic nucleotide biosynthetic process"/>
    <property type="evidence" value="ECO:0007669"/>
    <property type="project" value="InterPro"/>
</dbReference>
<dbReference type="PANTHER" id="PTHR47455:SF1">
    <property type="entry name" value="GUANYLATE CYCLASE DOMAIN-CONTAINING PROTEIN"/>
    <property type="match status" value="1"/>
</dbReference>
<dbReference type="PANTHER" id="PTHR47455">
    <property type="entry name" value="ADENYLYL CYCLASE BETA"/>
    <property type="match status" value="1"/>
</dbReference>
<dbReference type="InterPro" id="IPR001054">
    <property type="entry name" value="A/G_cyclase"/>
</dbReference>
<proteinExistence type="predicted"/>
<dbReference type="InterPro" id="IPR029787">
    <property type="entry name" value="Nucleotide_cyclase"/>
</dbReference>
<reference evidence="2 3" key="1">
    <citation type="submission" date="2017-12" db="EMBL/GenBank/DDBJ databases">
        <title>Sequencing, de novo assembly and annotation of complete genome of a new Thraustochytrid species, strain FCC1311.</title>
        <authorList>
            <person name="Sedici K."/>
            <person name="Godart F."/>
            <person name="Aiese Cigliano R."/>
            <person name="Sanseverino W."/>
            <person name="Barakat M."/>
            <person name="Ortet P."/>
            <person name="Marechal E."/>
            <person name="Cagnac O."/>
            <person name="Amato A."/>
        </authorList>
    </citation>
    <scope>NUCLEOTIDE SEQUENCE [LARGE SCALE GENOMIC DNA]</scope>
</reference>
<dbReference type="OrthoDB" id="206920at2759"/>
<dbReference type="InParanoid" id="A0A2R5GRU9"/>
<evidence type="ECO:0000313" key="2">
    <source>
        <dbReference type="EMBL" id="GBG33607.1"/>
    </source>
</evidence>
<dbReference type="SUPFAM" id="SSF55073">
    <property type="entry name" value="Nucleotide cyclase"/>
    <property type="match status" value="2"/>
</dbReference>
<dbReference type="GO" id="GO:0035556">
    <property type="term" value="P:intracellular signal transduction"/>
    <property type="evidence" value="ECO:0007669"/>
    <property type="project" value="InterPro"/>
</dbReference>
<feature type="domain" description="Guanylate cyclase" evidence="1">
    <location>
        <begin position="51"/>
        <end position="188"/>
    </location>
</feature>
<dbReference type="CDD" id="cd07302">
    <property type="entry name" value="CHD"/>
    <property type="match status" value="2"/>
</dbReference>
<protein>
    <submittedName>
        <fullName evidence="2">Adenylate cyclase type 10</fullName>
    </submittedName>
</protein>
<dbReference type="Pfam" id="PF00211">
    <property type="entry name" value="Guanylate_cyc"/>
    <property type="match status" value="2"/>
</dbReference>
<sequence>MASHLALASIRPDPAEYVAALDLFSRAVLYRFQNDCKRLQEPLVMDAHECVVLWIDICKFTRLAENVSPEMLGHALTEVFTIIIDLVTHHGGDVIKFCGDALLCTFRDAQNVYAQEGAGVDAAICAACKCAQAVQATPLSVSVQNNDQAPDVFTHSIDLQVKTCVAKGKIRAMLVGGAYDRWEYLVVGQPLQDLRAADRICKPSEIIVTQDVHERLLALAGPLNVSTQRRTAPIARANANIGREGESIIDFDLETEYDEAIDAEPSSSPSADMISSNGNKMMLRRRPEPLLIPCTAEGVANAPAAKTTQDRIPGALPARRNRCVTTIDLPVPLQNVAAGFARRLSPRHQGFATCQARAKSNEFLPRWKPFGPSPRNANFQVANMTPLGGTIGQSASSQSSEQDHFVLLGGHEWFEHKAPLLPSNSTLDLSAIHNAAATKARSSPAEVNKTRSTDEEHPLAGFVPFQDPSFAEMRHVTVLFIKLHGLSDRAFEEDDGTRLAKSIHKSLVVIQGSLYRYGGMLRQMLCDDKGTVAIGVFGVPGAPTTVAMRQDDVSYALVAALEIQRELAERRDILDCRASIGVATGPAFCGIIGSQQRAEYSIVGDTVNTAARIMEATGADDSRYAVACDEQTRIDCRDSEMICFDDRMDLVEYARSQYKALVQKMEDSPENPSASRSRGVQFYAVKCEAKENPLRAFFSQVLRAESPTWIADLVSVLKMRASSLLEYIELLADIFPEHRQAFTSFRKAAGHNPLWLAPGSTEREGALWAFLARLVQDIGKTRKSPSWSNKRELRKLKLSVDTSMDVMGWNKSDAFNASLVMPQLLRVTTHKTSQDRRGSGISQRRRSCTGADAVIGVSPRAQPNFHADSPFASAHGAGLDASRFSQKWNCTRRKRRSAVLGESGTPLSLTDALPRPDWIVLDNEDLDKAILSYGSEFGVFEAGPSTLLSVIFTASPSPHSPFEANFVSLLKRHHAMGRFPLRIIPVRPLGASEATLLATMLLRQSGYAGEVSEKSEALVKASCGNPARLFCLAREARSKQPDQHM</sequence>
<accession>A0A2R5GRU9</accession>
<gene>
    <name evidence="2" type="ORF">FCC1311_098302</name>
</gene>
<evidence type="ECO:0000259" key="1">
    <source>
        <dbReference type="PROSITE" id="PS50125"/>
    </source>
</evidence>
<comment type="caution">
    <text evidence="2">The sequence shown here is derived from an EMBL/GenBank/DDBJ whole genome shotgun (WGS) entry which is preliminary data.</text>
</comment>
<dbReference type="Gene3D" id="3.30.70.1230">
    <property type="entry name" value="Nucleotide cyclase"/>
    <property type="match status" value="2"/>
</dbReference>
<keyword evidence="3" id="KW-1185">Reference proteome</keyword>
<dbReference type="PROSITE" id="PS50125">
    <property type="entry name" value="GUANYLATE_CYCLASE_2"/>
    <property type="match status" value="2"/>
</dbReference>
<feature type="domain" description="Guanylate cyclase" evidence="1">
    <location>
        <begin position="477"/>
        <end position="614"/>
    </location>
</feature>
<name>A0A2R5GRU9_9STRA</name>
<evidence type="ECO:0000313" key="3">
    <source>
        <dbReference type="Proteomes" id="UP000241890"/>
    </source>
</evidence>
<dbReference type="AlphaFoldDB" id="A0A2R5GRU9"/>
<dbReference type="Proteomes" id="UP000241890">
    <property type="component" value="Unassembled WGS sequence"/>
</dbReference>
<organism evidence="2 3">
    <name type="scientific">Hondaea fermentalgiana</name>
    <dbReference type="NCBI Taxonomy" id="2315210"/>
    <lineage>
        <taxon>Eukaryota</taxon>
        <taxon>Sar</taxon>
        <taxon>Stramenopiles</taxon>
        <taxon>Bigyra</taxon>
        <taxon>Labyrinthulomycetes</taxon>
        <taxon>Thraustochytrida</taxon>
        <taxon>Thraustochytriidae</taxon>
        <taxon>Hondaea</taxon>
    </lineage>
</organism>